<evidence type="ECO:0000256" key="3">
    <source>
        <dbReference type="ARBA" id="ARBA00022679"/>
    </source>
</evidence>
<evidence type="ECO:0000256" key="6">
    <source>
        <dbReference type="ARBA" id="ARBA00047597"/>
    </source>
</evidence>
<dbReference type="OrthoDB" id="423533at2759"/>
<dbReference type="KEGG" id="ipu:108260614"/>
<protein>
    <recommendedName>
        <fullName evidence="7">NAD(P)(+)--arginine ADP-ribosyltransferase</fullName>
        <ecNumber evidence="7">2.4.2.31</ecNumber>
    </recommendedName>
    <alternativeName>
        <fullName evidence="7">Mono(ADP-ribosyl)transferase</fullName>
    </alternativeName>
</protein>
<dbReference type="GO" id="GO:0003950">
    <property type="term" value="F:NAD+ poly-ADP-ribosyltransferase activity"/>
    <property type="evidence" value="ECO:0007669"/>
    <property type="project" value="TreeGrafter"/>
</dbReference>
<evidence type="ECO:0000313" key="9">
    <source>
        <dbReference type="RefSeq" id="XP_017316524.1"/>
    </source>
</evidence>
<organism evidence="8 9">
    <name type="scientific">Ictalurus punctatus</name>
    <name type="common">Channel catfish</name>
    <name type="synonym">Silurus punctatus</name>
    <dbReference type="NCBI Taxonomy" id="7998"/>
    <lineage>
        <taxon>Eukaryota</taxon>
        <taxon>Metazoa</taxon>
        <taxon>Chordata</taxon>
        <taxon>Craniata</taxon>
        <taxon>Vertebrata</taxon>
        <taxon>Euteleostomi</taxon>
        <taxon>Actinopterygii</taxon>
        <taxon>Neopterygii</taxon>
        <taxon>Teleostei</taxon>
        <taxon>Ostariophysi</taxon>
        <taxon>Siluriformes</taxon>
        <taxon>Ictaluridae</taxon>
        <taxon>Ictalurus</taxon>
    </lineage>
</organism>
<evidence type="ECO:0000256" key="1">
    <source>
        <dbReference type="ARBA" id="ARBA00009558"/>
    </source>
</evidence>
<reference evidence="8" key="1">
    <citation type="journal article" date="2016" name="Nat. Commun.">
        <title>The channel catfish genome sequence provides insights into the evolution of scale formation in teleosts.</title>
        <authorList>
            <person name="Liu Z."/>
            <person name="Liu S."/>
            <person name="Yao J."/>
            <person name="Bao L."/>
            <person name="Zhang J."/>
            <person name="Li Y."/>
            <person name="Jiang C."/>
            <person name="Sun L."/>
            <person name="Wang R."/>
            <person name="Zhang Y."/>
            <person name="Zhou T."/>
            <person name="Zeng Q."/>
            <person name="Fu Q."/>
            <person name="Gao S."/>
            <person name="Li N."/>
            <person name="Koren S."/>
            <person name="Jiang Y."/>
            <person name="Zimin A."/>
            <person name="Xu P."/>
            <person name="Phillippy A.M."/>
            <person name="Geng X."/>
            <person name="Song L."/>
            <person name="Sun F."/>
            <person name="Li C."/>
            <person name="Wang X."/>
            <person name="Chen A."/>
            <person name="Jin Y."/>
            <person name="Yuan Z."/>
            <person name="Yang Y."/>
            <person name="Tan S."/>
            <person name="Peatman E."/>
            <person name="Lu J."/>
            <person name="Qin Z."/>
            <person name="Dunham R."/>
            <person name="Li Z."/>
            <person name="Sonstegard T."/>
            <person name="Feng J."/>
            <person name="Danzmann R.G."/>
            <person name="Schroeder S."/>
            <person name="Scheffler B."/>
            <person name="Duke M.V."/>
            <person name="Ballard L."/>
            <person name="Kucuktas H."/>
            <person name="Kaltenboeck L."/>
            <person name="Liu H."/>
            <person name="Armbruster J."/>
            <person name="Xie Y."/>
            <person name="Kirby M.L."/>
            <person name="Tian Y."/>
            <person name="Flanagan M.E."/>
            <person name="Mu W."/>
            <person name="Waldbieser G.C."/>
        </authorList>
    </citation>
    <scope>NUCLEOTIDE SEQUENCE [LARGE SCALE GENOMIC DNA]</scope>
    <source>
        <strain evidence="8">SDA103</strain>
    </source>
</reference>
<dbReference type="InterPro" id="IPR000768">
    <property type="entry name" value="ART"/>
</dbReference>
<dbReference type="RefSeq" id="XP_017316524.1">
    <property type="nucleotide sequence ID" value="XM_017461035.3"/>
</dbReference>
<reference evidence="9" key="2">
    <citation type="submission" date="2025-08" db="UniProtKB">
        <authorList>
            <consortium name="RefSeq"/>
        </authorList>
    </citation>
    <scope>IDENTIFICATION</scope>
    <source>
        <tissue evidence="9">Blood</tissue>
    </source>
</reference>
<dbReference type="PANTHER" id="PTHR10339">
    <property type="entry name" value="ADP-RIBOSYLTRANSFERASE"/>
    <property type="match status" value="1"/>
</dbReference>
<keyword evidence="2 7" id="KW-0328">Glycosyltransferase</keyword>
<evidence type="ECO:0000256" key="4">
    <source>
        <dbReference type="ARBA" id="ARBA00022695"/>
    </source>
</evidence>
<dbReference type="GO" id="GO:0106274">
    <property type="term" value="F:NAD+-protein-arginine ADP-ribosyltransferase activity"/>
    <property type="evidence" value="ECO:0007669"/>
    <property type="project" value="UniProtKB-EC"/>
</dbReference>
<dbReference type="Proteomes" id="UP000221080">
    <property type="component" value="Chromosome 29"/>
</dbReference>
<evidence type="ECO:0000256" key="2">
    <source>
        <dbReference type="ARBA" id="ARBA00022676"/>
    </source>
</evidence>
<dbReference type="PRINTS" id="PR00970">
    <property type="entry name" value="RIBTRNSFRASE"/>
</dbReference>
<keyword evidence="7" id="KW-0520">NAD</keyword>
<accession>A0A2D0QE05</accession>
<evidence type="ECO:0000313" key="8">
    <source>
        <dbReference type="Proteomes" id="UP000221080"/>
    </source>
</evidence>
<comment type="similarity">
    <text evidence="1 7">Belongs to the Arg-specific ADP-ribosyltransferase family.</text>
</comment>
<dbReference type="InterPro" id="IPR050999">
    <property type="entry name" value="ADP-ribosyltransferase_ARG"/>
</dbReference>
<dbReference type="Pfam" id="PF01129">
    <property type="entry name" value="ART"/>
    <property type="match status" value="1"/>
</dbReference>
<gene>
    <name evidence="9" type="primary">LOC108260614</name>
</gene>
<dbReference type="PANTHER" id="PTHR10339:SF27">
    <property type="entry name" value="NAD(P)(+)--ARGININE ADP-RIBOSYLTRANSFERASE"/>
    <property type="match status" value="1"/>
</dbReference>
<evidence type="ECO:0000256" key="7">
    <source>
        <dbReference type="RuleBase" id="RU361228"/>
    </source>
</evidence>
<comment type="catalytic activity">
    <reaction evidence="6 7">
        <text>L-arginyl-[protein] + NAD(+) = N(omega)-(ADP-D-ribosyl)-L-arginyl-[protein] + nicotinamide + H(+)</text>
        <dbReference type="Rhea" id="RHEA:19149"/>
        <dbReference type="Rhea" id="RHEA-COMP:10532"/>
        <dbReference type="Rhea" id="RHEA-COMP:15087"/>
        <dbReference type="ChEBI" id="CHEBI:15378"/>
        <dbReference type="ChEBI" id="CHEBI:17154"/>
        <dbReference type="ChEBI" id="CHEBI:29965"/>
        <dbReference type="ChEBI" id="CHEBI:57540"/>
        <dbReference type="ChEBI" id="CHEBI:142554"/>
        <dbReference type="EC" id="2.4.2.31"/>
    </reaction>
</comment>
<keyword evidence="8" id="KW-1185">Reference proteome</keyword>
<dbReference type="EC" id="2.4.2.31" evidence="7"/>
<keyword evidence="5 7" id="KW-0521">NADP</keyword>
<keyword evidence="4" id="KW-0548">Nucleotidyltransferase</keyword>
<sequence>MNMARGRTVRVECEGVSVFLMMLLAALHHTVKAEVRKLDMAPDAVDDDFSQCREKMLKAVTEPGGLLQKELKANKEFEELWSKHSGECKKNIPGGTSYHTDALQAYGNSKTKFRKDFNGLVYSKGSNSMTYRDEFPFKSLHFLLTDFLHLLKRTNTCTTVYYATSNTYTADTGTEVRFGKFMRAGNSQSSETEVVESDEGTMFIITSCSVVNVEENMCKSEELQALISPAEVFTVQNVRDVSTDDATYKEITLTHSRFLSNHTCSFFHRNAADAESSTSLTFTLLALTASLLSHFTLME</sequence>
<dbReference type="AlphaFoldDB" id="A0A2D0QE05"/>
<dbReference type="SUPFAM" id="SSF56399">
    <property type="entry name" value="ADP-ribosylation"/>
    <property type="match status" value="1"/>
</dbReference>
<name>A0A2D0QE05_ICTPU</name>
<dbReference type="GeneID" id="108260614"/>
<proteinExistence type="inferred from homology"/>
<keyword evidence="3 7" id="KW-0808">Transferase</keyword>
<evidence type="ECO:0000256" key="5">
    <source>
        <dbReference type="ARBA" id="ARBA00022857"/>
    </source>
</evidence>
<dbReference type="GO" id="GO:0016779">
    <property type="term" value="F:nucleotidyltransferase activity"/>
    <property type="evidence" value="ECO:0007669"/>
    <property type="project" value="UniProtKB-KW"/>
</dbReference>
<dbReference type="Gene3D" id="3.90.176.10">
    <property type="entry name" value="Toxin ADP-ribosyltransferase, Chain A, domain 1"/>
    <property type="match status" value="1"/>
</dbReference>